<keyword evidence="8" id="KW-0129">CBS domain</keyword>
<dbReference type="InterPro" id="IPR004097">
    <property type="entry name" value="DHHA2"/>
</dbReference>
<dbReference type="CDD" id="cd04597">
    <property type="entry name" value="CBS_pair_inorgPPase"/>
    <property type="match status" value="1"/>
</dbReference>
<accession>A0A170NBV4</accession>
<dbReference type="NCBIfam" id="NF011442">
    <property type="entry name" value="PRK14869.1-4"/>
    <property type="match status" value="1"/>
</dbReference>
<dbReference type="SMART" id="SM01131">
    <property type="entry name" value="DHHA2"/>
    <property type="match status" value="1"/>
</dbReference>
<dbReference type="EMBL" id="LITT01000062">
    <property type="protein sequence ID" value="OAA83245.1"/>
    <property type="molecule type" value="Genomic_DNA"/>
</dbReference>
<feature type="domain" description="CBS" evidence="9">
    <location>
        <begin position="73"/>
        <end position="129"/>
    </location>
</feature>
<dbReference type="InterPro" id="IPR028979">
    <property type="entry name" value="Ser_kin/Pase_Hpr-like_N_sf"/>
</dbReference>
<evidence type="ECO:0000256" key="5">
    <source>
        <dbReference type="ARBA" id="ARBA00023211"/>
    </source>
</evidence>
<gene>
    <name evidence="10" type="ORF">WY13_03573</name>
</gene>
<keyword evidence="5" id="KW-0464">Manganese</keyword>
<sequence length="543" mass="59977">MNDVVYITGHKNPDTDSICSAIAYSEFKNKIGVTTIPIRLGELNKETQFVLDYFKVTPPKLMENVKPQISDLDIDNVNPISPETSIKTAWSMISKNNVKTLPVVDGDDKLIGVASQSNITSCYMDIWDSNVIQKSGTTLENILDTLSAKCAYASNENIKFTGKVIIAAMQPESICEFIEEGDIVICGDRVDAQDIILDSKASLMIITGNHTVNDDILEKAKKVNCSIIVTPYDTFTTARLIPQSIPIGYVMKKDNLVCFKTNDLIEDVREVMLQTRYRSYPVVNLENKVIGSMSRYHLISQNKKKVILVDHNEKSQSVLGLEDAEILEILDHHKVGDIQTGSPIYFRNEPVGCTATIVASKFFENGIRPSQKVAGLLCSAIISDTLLFKSPTSTDLDKMILRRLAAIAEIDPETFSNDMFKAGSSLEGETPEELLNQDFKAFNISEVKVGVGQISTMDTEGFKSIRKDIIKVMESKCKEENYGLIVFMVTDILKGGSELIAIGEKQNVVSKAFNITLTNNGAYVPGILSRKKQVIPPLTAAMS</sequence>
<dbReference type="NCBIfam" id="NF011441">
    <property type="entry name" value="PRK14869.1-3"/>
    <property type="match status" value="1"/>
</dbReference>
<dbReference type="NCBIfam" id="NF011443">
    <property type="entry name" value="PRK14869.1-5"/>
    <property type="match status" value="1"/>
</dbReference>
<evidence type="ECO:0000256" key="3">
    <source>
        <dbReference type="ARBA" id="ARBA00022723"/>
    </source>
</evidence>
<dbReference type="AlphaFoldDB" id="A0A170NBV4"/>
<keyword evidence="3" id="KW-0479">Metal-binding</keyword>
<evidence type="ECO:0000256" key="8">
    <source>
        <dbReference type="PROSITE-ProRule" id="PRU00703"/>
    </source>
</evidence>
<dbReference type="GO" id="GO:0046872">
    <property type="term" value="F:metal ion binding"/>
    <property type="evidence" value="ECO:0007669"/>
    <property type="project" value="UniProtKB-KW"/>
</dbReference>
<dbReference type="GO" id="GO:0004427">
    <property type="term" value="F:inorganic diphosphate phosphatase activity"/>
    <property type="evidence" value="ECO:0007669"/>
    <property type="project" value="UniProtKB-EC"/>
</dbReference>
<dbReference type="InterPro" id="IPR010766">
    <property type="entry name" value="DRTGG"/>
</dbReference>
<dbReference type="InterPro" id="IPR038222">
    <property type="entry name" value="DHHA2_dom_sf"/>
</dbReference>
<name>A0A170NBV4_9CLOT</name>
<dbReference type="InterPro" id="IPR046342">
    <property type="entry name" value="CBS_dom_sf"/>
</dbReference>
<evidence type="ECO:0000259" key="9">
    <source>
        <dbReference type="PROSITE" id="PS51371"/>
    </source>
</evidence>
<evidence type="ECO:0000313" key="11">
    <source>
        <dbReference type="Proteomes" id="UP000077407"/>
    </source>
</evidence>
<dbReference type="GO" id="GO:0005737">
    <property type="term" value="C:cytoplasm"/>
    <property type="evidence" value="ECO:0007669"/>
    <property type="project" value="InterPro"/>
</dbReference>
<dbReference type="PATRIC" id="fig|1538.10.peg.3650"/>
<dbReference type="Gene3D" id="3.40.1390.20">
    <property type="entry name" value="HprK N-terminal domain-like"/>
    <property type="match status" value="1"/>
</dbReference>
<dbReference type="OrthoDB" id="9766150at2"/>
<dbReference type="Pfam" id="PF00571">
    <property type="entry name" value="CBS"/>
    <property type="match status" value="2"/>
</dbReference>
<evidence type="ECO:0000256" key="1">
    <source>
        <dbReference type="ARBA" id="ARBA00001936"/>
    </source>
</evidence>
<dbReference type="Pfam" id="PF01368">
    <property type="entry name" value="DHH"/>
    <property type="match status" value="1"/>
</dbReference>
<dbReference type="SMART" id="SM00116">
    <property type="entry name" value="CBS"/>
    <property type="match status" value="2"/>
</dbReference>
<feature type="domain" description="CBS" evidence="9">
    <location>
        <begin position="251"/>
        <end position="309"/>
    </location>
</feature>
<protein>
    <recommendedName>
        <fullName evidence="2">inorganic diphosphatase</fullName>
        <ecNumber evidence="2">3.6.1.1</ecNumber>
    </recommendedName>
    <alternativeName>
        <fullName evidence="6">Pyrophosphate phospho-hydrolase</fullName>
    </alternativeName>
</protein>
<keyword evidence="4 10" id="KW-0378">Hydrolase</keyword>
<dbReference type="Proteomes" id="UP000077407">
    <property type="component" value="Unassembled WGS sequence"/>
</dbReference>
<comment type="caution">
    <text evidence="10">The sequence shown here is derived from an EMBL/GenBank/DDBJ whole genome shotgun (WGS) entry which is preliminary data.</text>
</comment>
<dbReference type="PANTHER" id="PTHR12112">
    <property type="entry name" value="BNIP - RELATED"/>
    <property type="match status" value="1"/>
</dbReference>
<dbReference type="PANTHER" id="PTHR12112:SF22">
    <property type="entry name" value="MANGANESE-DEPENDENT INORGANIC PYROPHOSPHATASE-RELATED"/>
    <property type="match status" value="1"/>
</dbReference>
<dbReference type="Gene3D" id="3.10.310.20">
    <property type="entry name" value="DHHA2 domain"/>
    <property type="match status" value="1"/>
</dbReference>
<organism evidence="10 11">
    <name type="scientific">Clostridium ljungdahlii</name>
    <dbReference type="NCBI Taxonomy" id="1538"/>
    <lineage>
        <taxon>Bacteria</taxon>
        <taxon>Bacillati</taxon>
        <taxon>Bacillota</taxon>
        <taxon>Clostridia</taxon>
        <taxon>Eubacteriales</taxon>
        <taxon>Clostridiaceae</taxon>
        <taxon>Clostridium</taxon>
    </lineage>
</organism>
<dbReference type="FunFam" id="3.90.1640.10:FF:000001">
    <property type="entry name" value="Probable manganese-dependent inorganic pyrophosphatase"/>
    <property type="match status" value="1"/>
</dbReference>
<evidence type="ECO:0000256" key="2">
    <source>
        <dbReference type="ARBA" id="ARBA00012146"/>
    </source>
</evidence>
<dbReference type="Pfam" id="PF02833">
    <property type="entry name" value="DHHA2"/>
    <property type="match status" value="1"/>
</dbReference>
<proteinExistence type="predicted"/>
<dbReference type="PROSITE" id="PS51371">
    <property type="entry name" value="CBS"/>
    <property type="match status" value="2"/>
</dbReference>
<evidence type="ECO:0000256" key="7">
    <source>
        <dbReference type="ARBA" id="ARBA00047820"/>
    </source>
</evidence>
<dbReference type="InterPro" id="IPR001667">
    <property type="entry name" value="DDH_dom"/>
</dbReference>
<dbReference type="EC" id="3.6.1.1" evidence="2"/>
<dbReference type="RefSeq" id="WP_063556840.1">
    <property type="nucleotide sequence ID" value="NZ_LITT01000062.1"/>
</dbReference>
<dbReference type="InterPro" id="IPR000644">
    <property type="entry name" value="CBS_dom"/>
</dbReference>
<dbReference type="SUPFAM" id="SSF75138">
    <property type="entry name" value="HprK N-terminal domain-like"/>
    <property type="match status" value="1"/>
</dbReference>
<evidence type="ECO:0000313" key="10">
    <source>
        <dbReference type="EMBL" id="OAA83245.1"/>
    </source>
</evidence>
<dbReference type="NCBIfam" id="NF003877">
    <property type="entry name" value="PRK05427.1"/>
    <property type="match status" value="1"/>
</dbReference>
<comment type="cofactor">
    <cofactor evidence="1">
        <name>Mn(2+)</name>
        <dbReference type="ChEBI" id="CHEBI:29035"/>
    </cofactor>
</comment>
<dbReference type="InterPro" id="IPR038763">
    <property type="entry name" value="DHH_sf"/>
</dbReference>
<evidence type="ECO:0000256" key="6">
    <source>
        <dbReference type="ARBA" id="ARBA00032535"/>
    </source>
</evidence>
<evidence type="ECO:0000256" key="4">
    <source>
        <dbReference type="ARBA" id="ARBA00022801"/>
    </source>
</evidence>
<dbReference type="Gene3D" id="3.10.580.10">
    <property type="entry name" value="CBS-domain"/>
    <property type="match status" value="1"/>
</dbReference>
<dbReference type="Pfam" id="PF07085">
    <property type="entry name" value="DRTGG"/>
    <property type="match status" value="1"/>
</dbReference>
<dbReference type="SUPFAM" id="SSF64182">
    <property type="entry name" value="DHH phosphoesterases"/>
    <property type="match status" value="1"/>
</dbReference>
<reference evidence="10 11" key="1">
    <citation type="journal article" date="2015" name="Biotechnol. Bioeng.">
        <title>Genome sequence and phenotypic characterization of Caulobacter segnis.</title>
        <authorList>
            <person name="Patel S."/>
            <person name="Fletcher B."/>
            <person name="Scott D.C."/>
            <person name="Ely B."/>
        </authorList>
    </citation>
    <scope>NUCLEOTIDE SEQUENCE [LARGE SCALE GENOMIC DNA]</scope>
    <source>
        <strain evidence="10 11">ERI-2</strain>
    </source>
</reference>
<dbReference type="SUPFAM" id="SSF54631">
    <property type="entry name" value="CBS-domain pair"/>
    <property type="match status" value="1"/>
</dbReference>
<comment type="catalytic activity">
    <reaction evidence="7">
        <text>diphosphate + H2O = 2 phosphate + H(+)</text>
        <dbReference type="Rhea" id="RHEA:24576"/>
        <dbReference type="ChEBI" id="CHEBI:15377"/>
        <dbReference type="ChEBI" id="CHEBI:15378"/>
        <dbReference type="ChEBI" id="CHEBI:33019"/>
        <dbReference type="ChEBI" id="CHEBI:43474"/>
        <dbReference type="EC" id="3.6.1.1"/>
    </reaction>
</comment>